<feature type="domain" description="Methyltransferase small" evidence="7">
    <location>
        <begin position="8"/>
        <end position="108"/>
    </location>
</feature>
<dbReference type="HAMAP" id="MF_01872">
    <property type="entry name" value="tRNA_methyltr_YfiC"/>
    <property type="match status" value="1"/>
</dbReference>
<dbReference type="SUPFAM" id="SSF53335">
    <property type="entry name" value="S-adenosyl-L-methionine-dependent methyltransferases"/>
    <property type="match status" value="1"/>
</dbReference>
<keyword evidence="5 6" id="KW-0819">tRNA processing</keyword>
<evidence type="ECO:0000256" key="5">
    <source>
        <dbReference type="ARBA" id="ARBA00022694"/>
    </source>
</evidence>
<comment type="function">
    <text evidence="6">Specifically methylates the adenine in position 37 of tRNA(1)(Val) (anticodon cmo5UAC).</text>
</comment>
<evidence type="ECO:0000256" key="4">
    <source>
        <dbReference type="ARBA" id="ARBA00022691"/>
    </source>
</evidence>
<keyword evidence="4 6" id="KW-0949">S-adenosyl-L-methionine</keyword>
<organism evidence="8 9">
    <name type="scientific">Mucilaginibacter pankratovii</name>
    <dbReference type="NCBI Taxonomy" id="2772110"/>
    <lineage>
        <taxon>Bacteria</taxon>
        <taxon>Pseudomonadati</taxon>
        <taxon>Bacteroidota</taxon>
        <taxon>Sphingobacteriia</taxon>
        <taxon>Sphingobacteriales</taxon>
        <taxon>Sphingobacteriaceae</taxon>
        <taxon>Mucilaginibacter</taxon>
    </lineage>
</organism>
<comment type="caution">
    <text evidence="8">The sequence shown here is derived from an EMBL/GenBank/DDBJ whole genome shotgun (WGS) entry which is preliminary data.</text>
</comment>
<evidence type="ECO:0000256" key="3">
    <source>
        <dbReference type="ARBA" id="ARBA00022679"/>
    </source>
</evidence>
<comment type="subcellular location">
    <subcellularLocation>
        <location evidence="6">Cytoplasm</location>
    </subcellularLocation>
</comment>
<dbReference type="Proteomes" id="UP000606600">
    <property type="component" value="Unassembled WGS sequence"/>
</dbReference>
<dbReference type="InterPro" id="IPR022882">
    <property type="entry name" value="tRNA_adenine-N6_MeTrfase"/>
</dbReference>
<dbReference type="InterPro" id="IPR029063">
    <property type="entry name" value="SAM-dependent_MTases_sf"/>
</dbReference>
<dbReference type="Gene3D" id="3.40.50.150">
    <property type="entry name" value="Vaccinia Virus protein VP39"/>
    <property type="match status" value="1"/>
</dbReference>
<protein>
    <recommendedName>
        <fullName evidence="6">tRNA1(Val) (adenine(37)-N6)-methyltransferase</fullName>
        <ecNumber evidence="6">2.1.1.223</ecNumber>
    </recommendedName>
    <alternativeName>
        <fullName evidence="6">tRNA m6A37 methyltransferase</fullName>
    </alternativeName>
</protein>
<reference evidence="8 9" key="1">
    <citation type="submission" date="2020-09" db="EMBL/GenBank/DDBJ databases">
        <title>Novel species of Mucilaginibacter isolated from a glacier on the Tibetan Plateau.</title>
        <authorList>
            <person name="Liu Q."/>
            <person name="Xin Y.-H."/>
        </authorList>
    </citation>
    <scope>NUCLEOTIDE SEQUENCE [LARGE SCALE GENOMIC DNA]</scope>
    <source>
        <strain evidence="8 9">ZT4R22</strain>
    </source>
</reference>
<comment type="catalytic activity">
    <reaction evidence="6">
        <text>adenosine(37) in tRNA1(Val) + S-adenosyl-L-methionine = N(6)-methyladenosine(37) in tRNA1(Val) + S-adenosyl-L-homocysteine + H(+)</text>
        <dbReference type="Rhea" id="RHEA:43160"/>
        <dbReference type="Rhea" id="RHEA-COMP:10369"/>
        <dbReference type="Rhea" id="RHEA-COMP:10370"/>
        <dbReference type="ChEBI" id="CHEBI:15378"/>
        <dbReference type="ChEBI" id="CHEBI:57856"/>
        <dbReference type="ChEBI" id="CHEBI:59789"/>
        <dbReference type="ChEBI" id="CHEBI:74411"/>
        <dbReference type="ChEBI" id="CHEBI:74449"/>
        <dbReference type="EC" id="2.1.1.223"/>
    </reaction>
</comment>
<gene>
    <name evidence="8" type="ORF">IDJ77_18780</name>
</gene>
<keyword evidence="2 6" id="KW-0489">Methyltransferase</keyword>
<dbReference type="InterPro" id="IPR002052">
    <property type="entry name" value="DNA_methylase_N6_adenine_CS"/>
</dbReference>
<dbReference type="GO" id="GO:0032259">
    <property type="term" value="P:methylation"/>
    <property type="evidence" value="ECO:0007669"/>
    <property type="project" value="UniProtKB-KW"/>
</dbReference>
<sequence length="219" mass="23845">MKVNTDGVLLGALANASAPKTILDIGTGTGVIALMLAQRFQNAIIDAVEIDEAAANTAEENFKRSKFANRLQLFSLGFDAYFETNPEKKYDLIVSNPPFFLNSLTSPGAKKSLARHTDGAFFERLIKSVSNHLATDGVCAMILPLETADLVKELAIANGLYLQGAVNIKSFVDAPPNRQIVTFGRQAVTHAGKELVIYNEPKVYSSAYQNTLKEFLTIF</sequence>
<dbReference type="PANTHER" id="PTHR47739:SF1">
    <property type="entry name" value="TRNA1(VAL) (ADENINE(37)-N6)-METHYLTRANSFERASE"/>
    <property type="match status" value="1"/>
</dbReference>
<evidence type="ECO:0000259" key="7">
    <source>
        <dbReference type="Pfam" id="PF05175"/>
    </source>
</evidence>
<keyword evidence="9" id="KW-1185">Reference proteome</keyword>
<dbReference type="Pfam" id="PF05175">
    <property type="entry name" value="MTS"/>
    <property type="match status" value="1"/>
</dbReference>
<evidence type="ECO:0000256" key="2">
    <source>
        <dbReference type="ARBA" id="ARBA00022603"/>
    </source>
</evidence>
<evidence type="ECO:0000313" key="9">
    <source>
        <dbReference type="Proteomes" id="UP000606600"/>
    </source>
</evidence>
<evidence type="ECO:0000256" key="6">
    <source>
        <dbReference type="HAMAP-Rule" id="MF_01872"/>
    </source>
</evidence>
<comment type="similarity">
    <text evidence="6">Belongs to the methyltransferase superfamily. tRNA (adenine-N(6)-)-methyltransferase family.</text>
</comment>
<evidence type="ECO:0000256" key="1">
    <source>
        <dbReference type="ARBA" id="ARBA00022490"/>
    </source>
</evidence>
<dbReference type="InterPro" id="IPR007848">
    <property type="entry name" value="Small_mtfrase_dom"/>
</dbReference>
<proteinExistence type="inferred from homology"/>
<accession>A0ABR7WUJ3</accession>
<evidence type="ECO:0000313" key="8">
    <source>
        <dbReference type="EMBL" id="MBD1365868.1"/>
    </source>
</evidence>
<name>A0ABR7WUJ3_9SPHI</name>
<keyword evidence="1 6" id="KW-0963">Cytoplasm</keyword>
<dbReference type="InterPro" id="IPR050210">
    <property type="entry name" value="tRNA_Adenine-N(6)_MTase"/>
</dbReference>
<dbReference type="EMBL" id="JACWMY010000010">
    <property type="protein sequence ID" value="MBD1365868.1"/>
    <property type="molecule type" value="Genomic_DNA"/>
</dbReference>
<dbReference type="PANTHER" id="PTHR47739">
    <property type="entry name" value="TRNA1(VAL) (ADENINE(37)-N6)-METHYLTRANSFERASE"/>
    <property type="match status" value="1"/>
</dbReference>
<dbReference type="PRINTS" id="PR00507">
    <property type="entry name" value="N12N6MTFRASE"/>
</dbReference>
<keyword evidence="3 6" id="KW-0808">Transferase</keyword>
<dbReference type="GO" id="GO:0008168">
    <property type="term" value="F:methyltransferase activity"/>
    <property type="evidence" value="ECO:0007669"/>
    <property type="project" value="UniProtKB-KW"/>
</dbReference>
<dbReference type="PROSITE" id="PS00092">
    <property type="entry name" value="N6_MTASE"/>
    <property type="match status" value="1"/>
</dbReference>
<dbReference type="EC" id="2.1.1.223" evidence="6"/>
<dbReference type="CDD" id="cd02440">
    <property type="entry name" value="AdoMet_MTases"/>
    <property type="match status" value="1"/>
</dbReference>